<dbReference type="AlphaFoldDB" id="A0AAV4UPC6"/>
<feature type="region of interest" description="Disordered" evidence="1">
    <location>
        <begin position="1"/>
        <end position="23"/>
    </location>
</feature>
<keyword evidence="3" id="KW-1185">Reference proteome</keyword>
<evidence type="ECO:0000313" key="3">
    <source>
        <dbReference type="Proteomes" id="UP001054945"/>
    </source>
</evidence>
<dbReference type="EMBL" id="BPLR01013215">
    <property type="protein sequence ID" value="GIY59570.1"/>
    <property type="molecule type" value="Genomic_DNA"/>
</dbReference>
<dbReference type="Proteomes" id="UP001054945">
    <property type="component" value="Unassembled WGS sequence"/>
</dbReference>
<gene>
    <name evidence="2" type="ORF">CEXT_369901</name>
</gene>
<proteinExistence type="predicted"/>
<name>A0AAV4UPC6_CAEEX</name>
<organism evidence="2 3">
    <name type="scientific">Caerostris extrusa</name>
    <name type="common">Bark spider</name>
    <name type="synonym">Caerostris bankana</name>
    <dbReference type="NCBI Taxonomy" id="172846"/>
    <lineage>
        <taxon>Eukaryota</taxon>
        <taxon>Metazoa</taxon>
        <taxon>Ecdysozoa</taxon>
        <taxon>Arthropoda</taxon>
        <taxon>Chelicerata</taxon>
        <taxon>Arachnida</taxon>
        <taxon>Araneae</taxon>
        <taxon>Araneomorphae</taxon>
        <taxon>Entelegynae</taxon>
        <taxon>Araneoidea</taxon>
        <taxon>Araneidae</taxon>
        <taxon>Caerostris</taxon>
    </lineage>
</organism>
<reference evidence="2 3" key="1">
    <citation type="submission" date="2021-06" db="EMBL/GenBank/DDBJ databases">
        <title>Caerostris extrusa draft genome.</title>
        <authorList>
            <person name="Kono N."/>
            <person name="Arakawa K."/>
        </authorList>
    </citation>
    <scope>NUCLEOTIDE SEQUENCE [LARGE SCALE GENOMIC DNA]</scope>
</reference>
<protein>
    <submittedName>
        <fullName evidence="2">Uncharacterized protein</fullName>
    </submittedName>
</protein>
<evidence type="ECO:0000313" key="2">
    <source>
        <dbReference type="EMBL" id="GIY59570.1"/>
    </source>
</evidence>
<evidence type="ECO:0000256" key="1">
    <source>
        <dbReference type="SAM" id="MobiDB-lite"/>
    </source>
</evidence>
<sequence>MRSAQKVYHNTPRISSGDTDHKDVDKTQENLLLVGAFWGKPCLFKGSISELHKRKPEKTSHQVSRYHGKPQSPLSHSLQACQQESNSLDTSFVHKQNK</sequence>
<feature type="compositionally biased region" description="Polar residues" evidence="1">
    <location>
        <begin position="72"/>
        <end position="98"/>
    </location>
</feature>
<comment type="caution">
    <text evidence="2">The sequence shown here is derived from an EMBL/GenBank/DDBJ whole genome shotgun (WGS) entry which is preliminary data.</text>
</comment>
<feature type="region of interest" description="Disordered" evidence="1">
    <location>
        <begin position="51"/>
        <end position="98"/>
    </location>
</feature>
<accession>A0AAV4UPC6</accession>